<evidence type="ECO:0008006" key="4">
    <source>
        <dbReference type="Google" id="ProtNLM"/>
    </source>
</evidence>
<comment type="caution">
    <text evidence="2">The sequence shown here is derived from an EMBL/GenBank/DDBJ whole genome shotgun (WGS) entry which is preliminary data.</text>
</comment>
<evidence type="ECO:0000313" key="2">
    <source>
        <dbReference type="EMBL" id="KAK2185261.1"/>
    </source>
</evidence>
<name>A0AAD9NZH6_RIDPI</name>
<protein>
    <recommendedName>
        <fullName evidence="4">Secreted protein</fullName>
    </recommendedName>
</protein>
<feature type="chain" id="PRO_5041977171" description="Secreted protein" evidence="1">
    <location>
        <begin position="33"/>
        <end position="94"/>
    </location>
</feature>
<gene>
    <name evidence="2" type="ORF">NP493_241g05001</name>
</gene>
<organism evidence="2 3">
    <name type="scientific">Ridgeia piscesae</name>
    <name type="common">Tubeworm</name>
    <dbReference type="NCBI Taxonomy" id="27915"/>
    <lineage>
        <taxon>Eukaryota</taxon>
        <taxon>Metazoa</taxon>
        <taxon>Spiralia</taxon>
        <taxon>Lophotrochozoa</taxon>
        <taxon>Annelida</taxon>
        <taxon>Polychaeta</taxon>
        <taxon>Sedentaria</taxon>
        <taxon>Canalipalpata</taxon>
        <taxon>Sabellida</taxon>
        <taxon>Siboglinidae</taxon>
        <taxon>Ridgeia</taxon>
    </lineage>
</organism>
<reference evidence="2" key="1">
    <citation type="journal article" date="2023" name="Mol. Biol. Evol.">
        <title>Third-Generation Sequencing Reveals the Adaptive Role of the Epigenome in Three Deep-Sea Polychaetes.</title>
        <authorList>
            <person name="Perez M."/>
            <person name="Aroh O."/>
            <person name="Sun Y."/>
            <person name="Lan Y."/>
            <person name="Juniper S.K."/>
            <person name="Young C.R."/>
            <person name="Angers B."/>
            <person name="Qian P.Y."/>
        </authorList>
    </citation>
    <scope>NUCLEOTIDE SEQUENCE</scope>
    <source>
        <strain evidence="2">R07B-5</strain>
    </source>
</reference>
<dbReference type="Proteomes" id="UP001209878">
    <property type="component" value="Unassembled WGS sequence"/>
</dbReference>
<dbReference type="EMBL" id="JAODUO010000241">
    <property type="protein sequence ID" value="KAK2185261.1"/>
    <property type="molecule type" value="Genomic_DNA"/>
</dbReference>
<evidence type="ECO:0000313" key="3">
    <source>
        <dbReference type="Proteomes" id="UP001209878"/>
    </source>
</evidence>
<sequence>MAEACRMSLIERYLVFVVFSSFPLSSVNTVDATKAPSYTDVFQYYWQSPTGETYECPPGTENDCIIREGDRRSRLEMNDNDKWAVLDIFHGSRR</sequence>
<feature type="signal peptide" evidence="1">
    <location>
        <begin position="1"/>
        <end position="32"/>
    </location>
</feature>
<accession>A0AAD9NZH6</accession>
<evidence type="ECO:0000256" key="1">
    <source>
        <dbReference type="SAM" id="SignalP"/>
    </source>
</evidence>
<dbReference type="AlphaFoldDB" id="A0AAD9NZH6"/>
<keyword evidence="3" id="KW-1185">Reference proteome</keyword>
<keyword evidence="1" id="KW-0732">Signal</keyword>
<proteinExistence type="predicted"/>